<dbReference type="GO" id="GO:0008017">
    <property type="term" value="F:microtubule binding"/>
    <property type="evidence" value="ECO:0007669"/>
    <property type="project" value="InterPro"/>
</dbReference>
<name>A0A2U1LJ71_ARTAN</name>
<dbReference type="Gene3D" id="1.20.58.1980">
    <property type="match status" value="1"/>
</dbReference>
<dbReference type="InterPro" id="IPR001752">
    <property type="entry name" value="Kinesin_motor_dom"/>
</dbReference>
<feature type="region of interest" description="Disordered" evidence="3">
    <location>
        <begin position="59"/>
        <end position="115"/>
    </location>
</feature>
<gene>
    <name evidence="5" type="ORF">CTI12_AA485350</name>
</gene>
<dbReference type="EMBL" id="PKPP01009103">
    <property type="protein sequence ID" value="PWA49050.1"/>
    <property type="molecule type" value="Genomic_DNA"/>
</dbReference>
<dbReference type="InterPro" id="IPR027417">
    <property type="entry name" value="P-loop_NTPase"/>
</dbReference>
<evidence type="ECO:0000256" key="3">
    <source>
        <dbReference type="SAM" id="MobiDB-lite"/>
    </source>
</evidence>
<evidence type="ECO:0000256" key="2">
    <source>
        <dbReference type="PROSITE-ProRule" id="PRU00283"/>
    </source>
</evidence>
<dbReference type="GO" id="GO:0003777">
    <property type="term" value="F:microtubule motor activity"/>
    <property type="evidence" value="ECO:0007669"/>
    <property type="project" value="InterPro"/>
</dbReference>
<dbReference type="STRING" id="35608.A0A2U1LJ71"/>
<comment type="similarity">
    <text evidence="2">Belongs to the TRAFAC class myosin-kinesin ATPase superfamily. Kinesin family.</text>
</comment>
<feature type="compositionally biased region" description="Low complexity" evidence="3">
    <location>
        <begin position="69"/>
        <end position="84"/>
    </location>
</feature>
<dbReference type="PANTHER" id="PTHR47972">
    <property type="entry name" value="KINESIN-LIKE PROTEIN KLP-3"/>
    <property type="match status" value="1"/>
</dbReference>
<keyword evidence="1" id="KW-0505">Motor protein</keyword>
<dbReference type="InterPro" id="IPR027640">
    <property type="entry name" value="Kinesin-like_fam"/>
</dbReference>
<accession>A0A2U1LJ71</accession>
<feature type="compositionally biased region" description="Basic and acidic residues" evidence="3">
    <location>
        <begin position="59"/>
        <end position="68"/>
    </location>
</feature>
<protein>
    <submittedName>
        <fullName evidence="5">Kinesin 4</fullName>
    </submittedName>
</protein>
<reference evidence="5 6" key="1">
    <citation type="journal article" date="2018" name="Mol. Plant">
        <title>The genome of Artemisia annua provides insight into the evolution of Asteraceae family and artemisinin biosynthesis.</title>
        <authorList>
            <person name="Shen Q."/>
            <person name="Zhang L."/>
            <person name="Liao Z."/>
            <person name="Wang S."/>
            <person name="Yan T."/>
            <person name="Shi P."/>
            <person name="Liu M."/>
            <person name="Fu X."/>
            <person name="Pan Q."/>
            <person name="Wang Y."/>
            <person name="Lv Z."/>
            <person name="Lu X."/>
            <person name="Zhang F."/>
            <person name="Jiang W."/>
            <person name="Ma Y."/>
            <person name="Chen M."/>
            <person name="Hao X."/>
            <person name="Li L."/>
            <person name="Tang Y."/>
            <person name="Lv G."/>
            <person name="Zhou Y."/>
            <person name="Sun X."/>
            <person name="Brodelius P.E."/>
            <person name="Rose J.K.C."/>
            <person name="Tang K."/>
        </authorList>
    </citation>
    <scope>NUCLEOTIDE SEQUENCE [LARGE SCALE GENOMIC DNA]</scope>
    <source>
        <strain evidence="6">cv. Huhao1</strain>
        <tissue evidence="5">Leaf</tissue>
    </source>
</reference>
<evidence type="ECO:0000256" key="1">
    <source>
        <dbReference type="ARBA" id="ARBA00023175"/>
    </source>
</evidence>
<sequence>MPHQEMGPIEDGGLIVIFSRNSKLTQLLLDSLGGQAKTLMFVHMSPEVNIVNLKAALAKKEGDQDGMQHKLSGSPGGKLSSHSPRNIQRVDSIPEPKSRKKPMADVGKPEETYFTRNGPVEGVRLIHNRENDGCYTRRPWS</sequence>
<organism evidence="5 6">
    <name type="scientific">Artemisia annua</name>
    <name type="common">Sweet wormwood</name>
    <dbReference type="NCBI Taxonomy" id="35608"/>
    <lineage>
        <taxon>Eukaryota</taxon>
        <taxon>Viridiplantae</taxon>
        <taxon>Streptophyta</taxon>
        <taxon>Embryophyta</taxon>
        <taxon>Tracheophyta</taxon>
        <taxon>Spermatophyta</taxon>
        <taxon>Magnoliopsida</taxon>
        <taxon>eudicotyledons</taxon>
        <taxon>Gunneridae</taxon>
        <taxon>Pentapetalae</taxon>
        <taxon>asterids</taxon>
        <taxon>campanulids</taxon>
        <taxon>Asterales</taxon>
        <taxon>Asteraceae</taxon>
        <taxon>Asteroideae</taxon>
        <taxon>Anthemideae</taxon>
        <taxon>Artemisiinae</taxon>
        <taxon>Artemisia</taxon>
    </lineage>
</organism>
<evidence type="ECO:0000259" key="4">
    <source>
        <dbReference type="PROSITE" id="PS50067"/>
    </source>
</evidence>
<dbReference type="GO" id="GO:0015630">
    <property type="term" value="C:microtubule cytoskeleton"/>
    <property type="evidence" value="ECO:0007669"/>
    <property type="project" value="TreeGrafter"/>
</dbReference>
<comment type="caution">
    <text evidence="2">Lacks conserved residue(s) required for the propagation of feature annotation.</text>
</comment>
<dbReference type="PANTHER" id="PTHR47972:SF39">
    <property type="entry name" value="KINESIN-LIKE PROTEIN KIN-14I"/>
    <property type="match status" value="1"/>
</dbReference>
<dbReference type="GO" id="GO:0007018">
    <property type="term" value="P:microtubule-based movement"/>
    <property type="evidence" value="ECO:0007669"/>
    <property type="project" value="InterPro"/>
</dbReference>
<dbReference type="AlphaFoldDB" id="A0A2U1LJ71"/>
<dbReference type="OrthoDB" id="3176171at2759"/>
<keyword evidence="6" id="KW-1185">Reference proteome</keyword>
<evidence type="ECO:0000313" key="6">
    <source>
        <dbReference type="Proteomes" id="UP000245207"/>
    </source>
</evidence>
<proteinExistence type="inferred from homology"/>
<dbReference type="SUPFAM" id="SSF52540">
    <property type="entry name" value="P-loop containing nucleoside triphosphate hydrolases"/>
    <property type="match status" value="1"/>
</dbReference>
<dbReference type="PROSITE" id="PS50067">
    <property type="entry name" value="KINESIN_MOTOR_2"/>
    <property type="match status" value="1"/>
</dbReference>
<comment type="caution">
    <text evidence="5">The sequence shown here is derived from an EMBL/GenBank/DDBJ whole genome shotgun (WGS) entry which is preliminary data.</text>
</comment>
<dbReference type="Proteomes" id="UP000245207">
    <property type="component" value="Unassembled WGS sequence"/>
</dbReference>
<dbReference type="GO" id="GO:0005524">
    <property type="term" value="F:ATP binding"/>
    <property type="evidence" value="ECO:0007669"/>
    <property type="project" value="InterPro"/>
</dbReference>
<dbReference type="Pfam" id="PF00225">
    <property type="entry name" value="Kinesin"/>
    <property type="match status" value="1"/>
</dbReference>
<evidence type="ECO:0000313" key="5">
    <source>
        <dbReference type="EMBL" id="PWA49050.1"/>
    </source>
</evidence>
<feature type="domain" description="Kinesin motor" evidence="4">
    <location>
        <begin position="1"/>
        <end position="69"/>
    </location>
</feature>